<evidence type="ECO:0000313" key="5">
    <source>
        <dbReference type="EMBL" id="MBJ3762595.1"/>
    </source>
</evidence>
<dbReference type="EMBL" id="JAEKPD010000007">
    <property type="protein sequence ID" value="MBJ3762595.1"/>
    <property type="molecule type" value="Genomic_DNA"/>
</dbReference>
<dbReference type="SUPFAM" id="SSF51011">
    <property type="entry name" value="Glycosyl hydrolase domain"/>
    <property type="match status" value="1"/>
</dbReference>
<feature type="domain" description="Glycosyl hydrolase family 13 catalytic" evidence="4">
    <location>
        <begin position="18"/>
        <end position="410"/>
    </location>
</feature>
<dbReference type="AlphaFoldDB" id="A0A934IFP5"/>
<dbReference type="Gene3D" id="2.60.40.1180">
    <property type="entry name" value="Golgi alpha-mannosidase II"/>
    <property type="match status" value="1"/>
</dbReference>
<dbReference type="Gene3D" id="3.20.20.80">
    <property type="entry name" value="Glycosidases"/>
    <property type="match status" value="1"/>
</dbReference>
<dbReference type="GO" id="GO:0009313">
    <property type="term" value="P:oligosaccharide catabolic process"/>
    <property type="evidence" value="ECO:0007669"/>
    <property type="project" value="TreeGrafter"/>
</dbReference>
<gene>
    <name evidence="5" type="ORF">ILP92_07545</name>
</gene>
<dbReference type="Pfam" id="PF00128">
    <property type="entry name" value="Alpha-amylase"/>
    <property type="match status" value="1"/>
</dbReference>
<dbReference type="FunFam" id="3.20.20.80:FF:000064">
    <property type="entry name" value="Oligo-1,6-glucosidase"/>
    <property type="match status" value="1"/>
</dbReference>
<dbReference type="FunFam" id="3.90.400.10:FF:000002">
    <property type="entry name" value="Sucrose isomerase"/>
    <property type="match status" value="1"/>
</dbReference>
<reference evidence="5" key="1">
    <citation type="submission" date="2020-12" db="EMBL/GenBank/DDBJ databases">
        <title>Bacterial taxonomy.</title>
        <authorList>
            <person name="Pan X."/>
        </authorList>
    </citation>
    <scope>NUCLEOTIDE SEQUENCE</scope>
    <source>
        <strain evidence="5">KCTC 52957</strain>
    </source>
</reference>
<proteinExistence type="inferred from homology"/>
<dbReference type="InterPro" id="IPR006047">
    <property type="entry name" value="GH13_cat_dom"/>
</dbReference>
<keyword evidence="6" id="KW-1185">Reference proteome</keyword>
<keyword evidence="2" id="KW-0378">Hydrolase</keyword>
<accession>A0A934IFP5</accession>
<dbReference type="InterPro" id="IPR013780">
    <property type="entry name" value="Glyco_hydro_b"/>
</dbReference>
<protein>
    <submittedName>
        <fullName evidence="5">Alpha-glucosidase</fullName>
    </submittedName>
</protein>
<comment type="caution">
    <text evidence="5">The sequence shown here is derived from an EMBL/GenBank/DDBJ whole genome shotgun (WGS) entry which is preliminary data.</text>
</comment>
<dbReference type="GO" id="GO:0004556">
    <property type="term" value="F:alpha-amylase activity"/>
    <property type="evidence" value="ECO:0007669"/>
    <property type="project" value="TreeGrafter"/>
</dbReference>
<comment type="similarity">
    <text evidence="1">Belongs to the glycosyl hydrolase 13 family.</text>
</comment>
<keyword evidence="3" id="KW-0326">Glycosidase</keyword>
<evidence type="ECO:0000259" key="4">
    <source>
        <dbReference type="SMART" id="SM00642"/>
    </source>
</evidence>
<dbReference type="CDD" id="cd11333">
    <property type="entry name" value="AmyAc_SI_OligoGlu_DGase"/>
    <property type="match status" value="1"/>
</dbReference>
<dbReference type="SMART" id="SM00642">
    <property type="entry name" value="Aamy"/>
    <property type="match status" value="1"/>
</dbReference>
<dbReference type="PANTHER" id="PTHR10357">
    <property type="entry name" value="ALPHA-AMYLASE FAMILY MEMBER"/>
    <property type="match status" value="1"/>
</dbReference>
<organism evidence="5 6">
    <name type="scientific">Palleronia pontilimi</name>
    <dbReference type="NCBI Taxonomy" id="1964209"/>
    <lineage>
        <taxon>Bacteria</taxon>
        <taxon>Pseudomonadati</taxon>
        <taxon>Pseudomonadota</taxon>
        <taxon>Alphaproteobacteria</taxon>
        <taxon>Rhodobacterales</taxon>
        <taxon>Roseobacteraceae</taxon>
        <taxon>Palleronia</taxon>
    </lineage>
</organism>
<name>A0A934IFP5_9RHOB</name>
<dbReference type="Gene3D" id="3.90.400.10">
    <property type="entry name" value="Oligo-1,6-glucosidase, Domain 2"/>
    <property type="match status" value="1"/>
</dbReference>
<evidence type="ECO:0000256" key="2">
    <source>
        <dbReference type="ARBA" id="ARBA00022801"/>
    </source>
</evidence>
<dbReference type="PANTHER" id="PTHR10357:SF179">
    <property type="entry name" value="NEUTRAL AND BASIC AMINO ACID TRANSPORT PROTEIN RBAT"/>
    <property type="match status" value="1"/>
</dbReference>
<dbReference type="Proteomes" id="UP000642488">
    <property type="component" value="Unassembled WGS sequence"/>
</dbReference>
<evidence type="ECO:0000256" key="3">
    <source>
        <dbReference type="ARBA" id="ARBA00023295"/>
    </source>
</evidence>
<evidence type="ECO:0000256" key="1">
    <source>
        <dbReference type="ARBA" id="ARBA00008061"/>
    </source>
</evidence>
<dbReference type="InterPro" id="IPR045857">
    <property type="entry name" value="O16G_dom_2"/>
</dbReference>
<evidence type="ECO:0000313" key="6">
    <source>
        <dbReference type="Proteomes" id="UP000642488"/>
    </source>
</evidence>
<dbReference type="RefSeq" id="WP_198915774.1">
    <property type="nucleotide sequence ID" value="NZ_JAEKPD010000007.1"/>
</dbReference>
<sequence>MTATLSDLPWWKRATGYQIYPRSFMDSDGDGVGDIPGIVSRLDHLADLGVGFIWLSPVYASPQRDNGYDISDYRAIHSEYGTLDEFDRLVAEARDRGIGIVMDLVVNHSSSDHAWFQAAAASRDAPEHDYYVWRQGRPGGLPPTDRQAIFGGPAWTYVGAVDAWYLHLFSPGQPDLNWDNPALRAEIWDMMRWWIDRGIAGFRMDVIDLIGKDVDAGHFDEGPHVWDRLDEMHAQVLAGRDLLTVGESWAVSRETVGNYIGKPGPLAMMFHFDHVKLGWDDTFHKFRPREVTPLMLKREIIAWQTHLRDDGWDALFLSNHDLPRQVSRYGDDGADRVASAKALATMLHLLRGTPFIYQGEEIGMTNFHAASLSDVADLEVHGQYDGMMAAGLDHATFMDGVNLNGRDHARTPMQWDASASAGFTDGVPWMTPNPNYPGLNVARDRADPDGLFAHYRALTQLRRAHPLIVEGGFQAHLEDHPAVFAFTRGHREKRLSVLVNLTGQPQSLTVPDAMCGAGKPLVCTHDTRHGLQGDVRLAPWEAVALLRG</sequence>
<dbReference type="SUPFAM" id="SSF51445">
    <property type="entry name" value="(Trans)glycosidases"/>
    <property type="match status" value="1"/>
</dbReference>
<dbReference type="InterPro" id="IPR017853">
    <property type="entry name" value="GH"/>
</dbReference>